<protein>
    <submittedName>
        <fullName evidence="1">Uncharacterized protein</fullName>
    </submittedName>
</protein>
<evidence type="ECO:0000313" key="2">
    <source>
        <dbReference type="Proteomes" id="UP000298663"/>
    </source>
</evidence>
<dbReference type="AlphaFoldDB" id="A0A4U5LVB8"/>
<comment type="caution">
    <text evidence="1">The sequence shown here is derived from an EMBL/GenBank/DDBJ whole genome shotgun (WGS) entry which is preliminary data.</text>
</comment>
<reference evidence="1 2" key="1">
    <citation type="journal article" date="2015" name="Genome Biol.">
        <title>Comparative genomics of Steinernema reveals deeply conserved gene regulatory networks.</title>
        <authorList>
            <person name="Dillman A.R."/>
            <person name="Macchietto M."/>
            <person name="Porter C.F."/>
            <person name="Rogers A."/>
            <person name="Williams B."/>
            <person name="Antoshechkin I."/>
            <person name="Lee M.M."/>
            <person name="Goodwin Z."/>
            <person name="Lu X."/>
            <person name="Lewis E.E."/>
            <person name="Goodrich-Blair H."/>
            <person name="Stock S.P."/>
            <person name="Adams B.J."/>
            <person name="Sternberg P.W."/>
            <person name="Mortazavi A."/>
        </authorList>
    </citation>
    <scope>NUCLEOTIDE SEQUENCE [LARGE SCALE GENOMIC DNA]</scope>
    <source>
        <strain evidence="1 2">ALL</strain>
    </source>
</reference>
<reference evidence="1 2" key="2">
    <citation type="journal article" date="2019" name="G3 (Bethesda)">
        <title>Hybrid Assembly of the Genome of the Entomopathogenic Nematode Steinernema carpocapsae Identifies the X-Chromosome.</title>
        <authorList>
            <person name="Serra L."/>
            <person name="Macchietto M."/>
            <person name="Macias-Munoz A."/>
            <person name="McGill C.J."/>
            <person name="Rodriguez I.M."/>
            <person name="Rodriguez B."/>
            <person name="Murad R."/>
            <person name="Mortazavi A."/>
        </authorList>
    </citation>
    <scope>NUCLEOTIDE SEQUENCE [LARGE SCALE GENOMIC DNA]</scope>
    <source>
        <strain evidence="1 2">ALL</strain>
    </source>
</reference>
<evidence type="ECO:0000313" key="1">
    <source>
        <dbReference type="EMBL" id="TKR60089.1"/>
    </source>
</evidence>
<proteinExistence type="predicted"/>
<dbReference type="EMBL" id="AZBU02000012">
    <property type="protein sequence ID" value="TKR60089.1"/>
    <property type="molecule type" value="Genomic_DNA"/>
</dbReference>
<accession>A0A4U5LVB8</accession>
<sequence>MPVTIVNKAQNDALGRALFVHGGLPRNLIELYSLDNNAVPEESFRCYDASESAYRCWHKSNPQTYKRMVSLIAQRVEAYWMTEPEDKYLDNDYNQITCSAPGGPSK</sequence>
<dbReference type="Proteomes" id="UP000298663">
    <property type="component" value="Unassembled WGS sequence"/>
</dbReference>
<gene>
    <name evidence="1" type="ORF">L596_029673</name>
</gene>
<organism evidence="1 2">
    <name type="scientific">Steinernema carpocapsae</name>
    <name type="common">Entomopathogenic nematode</name>
    <dbReference type="NCBI Taxonomy" id="34508"/>
    <lineage>
        <taxon>Eukaryota</taxon>
        <taxon>Metazoa</taxon>
        <taxon>Ecdysozoa</taxon>
        <taxon>Nematoda</taxon>
        <taxon>Chromadorea</taxon>
        <taxon>Rhabditida</taxon>
        <taxon>Tylenchina</taxon>
        <taxon>Panagrolaimomorpha</taxon>
        <taxon>Strongyloidoidea</taxon>
        <taxon>Steinernematidae</taxon>
        <taxon>Steinernema</taxon>
    </lineage>
</organism>
<name>A0A4U5LVB8_STECR</name>
<keyword evidence="2" id="KW-1185">Reference proteome</keyword>